<sequence length="1164" mass="122336">MFNSPRGPIGLVLSGCALTGIILMGVPCGSKSSPSPSDPSAPALTVTGSFVPSNARVDDSISAAEATTLVLDGIEGTFVFVGGQQWLDYEDGTARLIAELADAGDRNRRFELNLQAGIRRFPADLGGAEFRYALEPVAYKAQGGMIDPDRWIGFGRFAGSLTGLSDLSGTNLTLELEPDTVLQVGEGANGVNAYYGASASLLWHRASGTDVPAGGAASISFTLQADTVARASAARSEEPFHGSGHTHAVTLPGISQRMVFTAGGRLTERPDGTARLAGVLVESGNPARSFHMDLHLTGRVTSSDAAFPPAGSPKLELNTSSYVDHGGPIVPATWHYYEGFEGTLVGLGDFSGAQVSVSRRGPAFQIGFGASGKNGRFGGAGWLDTVVNAQPTTGVTLPGTTGGDINIDLDESGTSSCAMPALKGDAARYSGGHAIWIPGLATDLVFQPGASFVERADGSARLEGIAFSRTDPTMQFQVGVDLADRIDPQAPGYPPTGSPKLELKSGAYAENGGLVDPNGWHYYGNTLGELQGLGRLRGASIRIERRGPAFQVGIGASGKNERYGACGWLDVSVVHQPDSGPNLPAGFTHGDINIDLEDDCVTCASAARYDGAVAKYQGGHAFYLPGISHDFMFEPGAAFAESSDGTAQIRGTLFSPTRPGWRFQALVELSGRIDPGQAGYPPAGSPKKELTPVSFTEQGGPVDTRGWRYYETFGGDLIGLDALAGAKVHVARMGPAFQVGDGADGKNLGFGAAGWLEVTLIDQPTTGISLPASLPHGDINLDLNENCSTCATTALRDSAISTLPGSAAFWIGGVGSQWFDFESPAAYYERPDGSATLSGVLYDIAGGDCRFAVELEFSSMASPMDGDDLPSESPKRDLMAAQYADQGGPIDFMRWRYYQHTSGEFIGLGQHDGARIRLGRMGPSFQVGFGASGANERWGASGWLTTEILSQPSTGPALQISGADFNVDLGDGCGVCVTEAMLDSEATTTSGDHGFYFPGIGTDFVFEGPAPFVENPDGTARLTGEIYRPNEPHKRFRVEVDFSGRVDPGMANHPPTDSPKLELKTPYYISSGGMIDPSTWRYYETFSGRAYGLDAFAGAELYYERMGPSFQVGPGASGKNVDYGASGWMDVQIVQQPTNGPQLVIPPGFHGDINVNFTSDCGEE</sequence>
<name>A0A518EKR3_9BACT</name>
<dbReference type="EMBL" id="CP036434">
    <property type="protein sequence ID" value="QDV04679.1"/>
    <property type="molecule type" value="Genomic_DNA"/>
</dbReference>
<accession>A0A518EKR3</accession>
<keyword evidence="2" id="KW-1185">Reference proteome</keyword>
<protein>
    <submittedName>
        <fullName evidence="1">Uncharacterized protein</fullName>
    </submittedName>
</protein>
<dbReference type="RefSeq" id="WP_145194131.1">
    <property type="nucleotide sequence ID" value="NZ_CP036434.1"/>
</dbReference>
<proteinExistence type="predicted"/>
<gene>
    <name evidence="1" type="ORF">Poly30_01720</name>
</gene>
<evidence type="ECO:0000313" key="1">
    <source>
        <dbReference type="EMBL" id="QDV04679.1"/>
    </source>
</evidence>
<dbReference type="OrthoDB" id="583568at2"/>
<dbReference type="AlphaFoldDB" id="A0A518EKR3"/>
<reference evidence="1 2" key="1">
    <citation type="submission" date="2019-02" db="EMBL/GenBank/DDBJ databases">
        <title>Deep-cultivation of Planctomycetes and their phenomic and genomic characterization uncovers novel biology.</title>
        <authorList>
            <person name="Wiegand S."/>
            <person name="Jogler M."/>
            <person name="Boedeker C."/>
            <person name="Pinto D."/>
            <person name="Vollmers J."/>
            <person name="Rivas-Marin E."/>
            <person name="Kohn T."/>
            <person name="Peeters S.H."/>
            <person name="Heuer A."/>
            <person name="Rast P."/>
            <person name="Oberbeckmann S."/>
            <person name="Bunk B."/>
            <person name="Jeske O."/>
            <person name="Meyerdierks A."/>
            <person name="Storesund J.E."/>
            <person name="Kallscheuer N."/>
            <person name="Luecker S."/>
            <person name="Lage O.M."/>
            <person name="Pohl T."/>
            <person name="Merkel B.J."/>
            <person name="Hornburger P."/>
            <person name="Mueller R.-W."/>
            <person name="Bruemmer F."/>
            <person name="Labrenz M."/>
            <person name="Spormann A.M."/>
            <person name="Op den Camp H."/>
            <person name="Overmann J."/>
            <person name="Amann R."/>
            <person name="Jetten M.S.M."/>
            <person name="Mascher T."/>
            <person name="Medema M.H."/>
            <person name="Devos D.P."/>
            <person name="Kaster A.-K."/>
            <person name="Ovreas L."/>
            <person name="Rohde M."/>
            <person name="Galperin M.Y."/>
            <person name="Jogler C."/>
        </authorList>
    </citation>
    <scope>NUCLEOTIDE SEQUENCE [LARGE SCALE GENOMIC DNA]</scope>
    <source>
        <strain evidence="1 2">Poly30</strain>
    </source>
</reference>
<organism evidence="1 2">
    <name type="scientific">Saltatorellus ferox</name>
    <dbReference type="NCBI Taxonomy" id="2528018"/>
    <lineage>
        <taxon>Bacteria</taxon>
        <taxon>Pseudomonadati</taxon>
        <taxon>Planctomycetota</taxon>
        <taxon>Planctomycetia</taxon>
        <taxon>Planctomycetia incertae sedis</taxon>
        <taxon>Saltatorellus</taxon>
    </lineage>
</organism>
<evidence type="ECO:0000313" key="2">
    <source>
        <dbReference type="Proteomes" id="UP000320390"/>
    </source>
</evidence>
<dbReference type="Proteomes" id="UP000320390">
    <property type="component" value="Chromosome"/>
</dbReference>